<comment type="caution">
    <text evidence="1">The sequence shown here is derived from an EMBL/GenBank/DDBJ whole genome shotgun (WGS) entry which is preliminary data.</text>
</comment>
<dbReference type="Proteomes" id="UP000824019">
    <property type="component" value="Unassembled WGS sequence"/>
</dbReference>
<name>A0A9E1F2Q8_9BACT</name>
<organism evidence="1 2">
    <name type="scientific">Campylobacter concisus</name>
    <dbReference type="NCBI Taxonomy" id="199"/>
    <lineage>
        <taxon>Bacteria</taxon>
        <taxon>Pseudomonadati</taxon>
        <taxon>Campylobacterota</taxon>
        <taxon>Epsilonproteobacteria</taxon>
        <taxon>Campylobacterales</taxon>
        <taxon>Campylobacteraceae</taxon>
        <taxon>Campylobacter</taxon>
    </lineage>
</organism>
<proteinExistence type="predicted"/>
<accession>A0A9E1F2Q8</accession>
<reference evidence="1" key="1">
    <citation type="submission" date="2021-02" db="EMBL/GenBank/DDBJ databases">
        <title>Infant gut strain persistence is associated with maternal origin, phylogeny, and functional potential including surface adhesion and iron acquisition.</title>
        <authorList>
            <person name="Lou Y.C."/>
        </authorList>
    </citation>
    <scope>NUCLEOTIDE SEQUENCE</scope>
    <source>
        <strain evidence="1">L3_101_000G1_dasL3_101_000G1_concoct_7_sub</strain>
    </source>
</reference>
<gene>
    <name evidence="1" type="ORF">KIC69_05685</name>
</gene>
<dbReference type="EMBL" id="JAHAKR010000242">
    <property type="protein sequence ID" value="MBS5830300.1"/>
    <property type="molecule type" value="Genomic_DNA"/>
</dbReference>
<protein>
    <submittedName>
        <fullName evidence="1">Uncharacterized protein</fullName>
    </submittedName>
</protein>
<sequence length="54" mass="6471">MSKKSEFLKISDENGNFICVQSHIFKEELDGTKRHYFEPSFRLMNDKVVRQDTF</sequence>
<evidence type="ECO:0000313" key="1">
    <source>
        <dbReference type="EMBL" id="MBS5830300.1"/>
    </source>
</evidence>
<evidence type="ECO:0000313" key="2">
    <source>
        <dbReference type="Proteomes" id="UP000824019"/>
    </source>
</evidence>
<dbReference type="AlphaFoldDB" id="A0A9E1F2Q8"/>